<dbReference type="GO" id="GO:0006352">
    <property type="term" value="P:DNA-templated transcription initiation"/>
    <property type="evidence" value="ECO:0007669"/>
    <property type="project" value="InterPro"/>
</dbReference>
<keyword evidence="3" id="KW-0731">Sigma factor</keyword>
<comment type="caution">
    <text evidence="7">The sequence shown here is derived from an EMBL/GenBank/DDBJ whole genome shotgun (WGS) entry which is preliminary data.</text>
</comment>
<dbReference type="NCBIfam" id="TIGR02937">
    <property type="entry name" value="sigma70-ECF"/>
    <property type="match status" value="1"/>
</dbReference>
<accession>A0A317EY64</accession>
<dbReference type="InterPro" id="IPR014284">
    <property type="entry name" value="RNA_pol_sigma-70_dom"/>
</dbReference>
<keyword evidence="2" id="KW-0805">Transcription regulation</keyword>
<evidence type="ECO:0000256" key="2">
    <source>
        <dbReference type="ARBA" id="ARBA00023015"/>
    </source>
</evidence>
<keyword evidence="8" id="KW-1185">Reference proteome</keyword>
<proteinExistence type="inferred from homology"/>
<dbReference type="InterPro" id="IPR039425">
    <property type="entry name" value="RNA_pol_sigma-70-like"/>
</dbReference>
<dbReference type="InterPro" id="IPR036388">
    <property type="entry name" value="WH-like_DNA-bd_sf"/>
</dbReference>
<dbReference type="SUPFAM" id="SSF88659">
    <property type="entry name" value="Sigma3 and sigma4 domains of RNA polymerase sigma factors"/>
    <property type="match status" value="1"/>
</dbReference>
<organism evidence="7 8">
    <name type="scientific">Pedobacter paludis</name>
    <dbReference type="NCBI Taxonomy" id="2203212"/>
    <lineage>
        <taxon>Bacteria</taxon>
        <taxon>Pseudomonadati</taxon>
        <taxon>Bacteroidota</taxon>
        <taxon>Sphingobacteriia</taxon>
        <taxon>Sphingobacteriales</taxon>
        <taxon>Sphingobacteriaceae</taxon>
        <taxon>Pedobacter</taxon>
    </lineage>
</organism>
<dbReference type="InterPro" id="IPR013324">
    <property type="entry name" value="RNA_pol_sigma_r3/r4-like"/>
</dbReference>
<dbReference type="SUPFAM" id="SSF88946">
    <property type="entry name" value="Sigma2 domain of RNA polymerase sigma factors"/>
    <property type="match status" value="1"/>
</dbReference>
<evidence type="ECO:0000313" key="7">
    <source>
        <dbReference type="EMBL" id="PWS30933.1"/>
    </source>
</evidence>
<reference evidence="8" key="1">
    <citation type="submission" date="2018-05" db="EMBL/GenBank/DDBJ databases">
        <title>Pedobacter paludis sp. nov., isolated from wetland soil.</title>
        <authorList>
            <person name="Zhang Y."/>
        </authorList>
    </citation>
    <scope>NUCLEOTIDE SEQUENCE [LARGE SCALE GENOMIC DNA]</scope>
    <source>
        <strain evidence="8">R-8</strain>
    </source>
</reference>
<dbReference type="PANTHER" id="PTHR43133:SF46">
    <property type="entry name" value="RNA POLYMERASE SIGMA-70 FACTOR ECF SUBFAMILY"/>
    <property type="match status" value="1"/>
</dbReference>
<evidence type="ECO:0000259" key="6">
    <source>
        <dbReference type="Pfam" id="PF08281"/>
    </source>
</evidence>
<evidence type="ECO:0000256" key="1">
    <source>
        <dbReference type="ARBA" id="ARBA00010641"/>
    </source>
</evidence>
<dbReference type="Gene3D" id="1.10.10.10">
    <property type="entry name" value="Winged helix-like DNA-binding domain superfamily/Winged helix DNA-binding domain"/>
    <property type="match status" value="1"/>
</dbReference>
<comment type="similarity">
    <text evidence="1">Belongs to the sigma-70 factor family. ECF subfamily.</text>
</comment>
<dbReference type="EMBL" id="QGNY01000005">
    <property type="protein sequence ID" value="PWS30933.1"/>
    <property type="molecule type" value="Genomic_DNA"/>
</dbReference>
<dbReference type="InterPro" id="IPR014327">
    <property type="entry name" value="RNA_pol_sigma70_bacteroid"/>
</dbReference>
<dbReference type="NCBIfam" id="TIGR02985">
    <property type="entry name" value="Sig70_bacteroi1"/>
    <property type="match status" value="1"/>
</dbReference>
<dbReference type="OrthoDB" id="8687055at2"/>
<keyword evidence="4" id="KW-0804">Transcription</keyword>
<dbReference type="InterPro" id="IPR013325">
    <property type="entry name" value="RNA_pol_sigma_r2"/>
</dbReference>
<name>A0A317EY64_9SPHI</name>
<dbReference type="GO" id="GO:0016987">
    <property type="term" value="F:sigma factor activity"/>
    <property type="evidence" value="ECO:0007669"/>
    <property type="project" value="UniProtKB-KW"/>
</dbReference>
<evidence type="ECO:0000256" key="4">
    <source>
        <dbReference type="ARBA" id="ARBA00023163"/>
    </source>
</evidence>
<dbReference type="Pfam" id="PF08281">
    <property type="entry name" value="Sigma70_r4_2"/>
    <property type="match status" value="1"/>
</dbReference>
<sequence length="200" mass="23609">MDALNIETGRDLISLIEKGQTATFTQFYTSYFEKLVLASDKYLKDIHEAEEIVQDVFLKVWENPENLSEVKSIKSYLYRTVINASINYFNRQKNIEQHHLKLASELSDEYLMNLDEENEMIVLLRSEIEKLPAQCKKVFKLSRFESLKYKEIAIQLDISEKTVENHIGNALKILRERFLNDEHLNRQGKSYLMLMSVFLY</sequence>
<dbReference type="Gene3D" id="1.10.1740.10">
    <property type="match status" value="1"/>
</dbReference>
<dbReference type="Proteomes" id="UP000245391">
    <property type="component" value="Unassembled WGS sequence"/>
</dbReference>
<dbReference type="PANTHER" id="PTHR43133">
    <property type="entry name" value="RNA POLYMERASE ECF-TYPE SIGMA FACTO"/>
    <property type="match status" value="1"/>
</dbReference>
<dbReference type="RefSeq" id="WP_109930882.1">
    <property type="nucleotide sequence ID" value="NZ_QGNY01000005.1"/>
</dbReference>
<dbReference type="AlphaFoldDB" id="A0A317EY64"/>
<protein>
    <submittedName>
        <fullName evidence="7">RNA polymerase sigma-70 factor</fullName>
    </submittedName>
</protein>
<evidence type="ECO:0000259" key="5">
    <source>
        <dbReference type="Pfam" id="PF04542"/>
    </source>
</evidence>
<gene>
    <name evidence="7" type="ORF">DF947_15125</name>
</gene>
<dbReference type="InterPro" id="IPR007627">
    <property type="entry name" value="RNA_pol_sigma70_r2"/>
</dbReference>
<evidence type="ECO:0000256" key="3">
    <source>
        <dbReference type="ARBA" id="ARBA00023082"/>
    </source>
</evidence>
<dbReference type="GO" id="GO:0003677">
    <property type="term" value="F:DNA binding"/>
    <property type="evidence" value="ECO:0007669"/>
    <property type="project" value="InterPro"/>
</dbReference>
<feature type="domain" description="RNA polymerase sigma factor 70 region 4 type 2" evidence="6">
    <location>
        <begin position="123"/>
        <end position="173"/>
    </location>
</feature>
<dbReference type="InterPro" id="IPR013249">
    <property type="entry name" value="RNA_pol_sigma70_r4_t2"/>
</dbReference>
<evidence type="ECO:0000313" key="8">
    <source>
        <dbReference type="Proteomes" id="UP000245391"/>
    </source>
</evidence>
<feature type="domain" description="RNA polymerase sigma-70 region 2" evidence="5">
    <location>
        <begin position="41"/>
        <end position="93"/>
    </location>
</feature>
<dbReference type="Pfam" id="PF04542">
    <property type="entry name" value="Sigma70_r2"/>
    <property type="match status" value="1"/>
</dbReference>